<dbReference type="InParanoid" id="A0A2K1ZUV6"/>
<evidence type="ECO:0000313" key="1">
    <source>
        <dbReference type="EMBL" id="PNT29053.1"/>
    </source>
</evidence>
<accession>A0A2K1ZUV6</accession>
<gene>
    <name evidence="1" type="ORF">POPTR_006G006400</name>
</gene>
<sequence>MPRLSCNGPNFLDSLYIHLLFRYQYLWVPSGIPQMLLSGTKYVQPVELSFYQWRCPSVRKRGANKWLPKK</sequence>
<dbReference type="AlphaFoldDB" id="A0A2K1ZUV6"/>
<keyword evidence="2" id="KW-1185">Reference proteome</keyword>
<dbReference type="EMBL" id="CM009295">
    <property type="protein sequence ID" value="PNT29053.1"/>
    <property type="molecule type" value="Genomic_DNA"/>
</dbReference>
<organism evidence="1 2">
    <name type="scientific">Populus trichocarpa</name>
    <name type="common">Western balsam poplar</name>
    <name type="synonym">Populus balsamifera subsp. trichocarpa</name>
    <dbReference type="NCBI Taxonomy" id="3694"/>
    <lineage>
        <taxon>Eukaryota</taxon>
        <taxon>Viridiplantae</taxon>
        <taxon>Streptophyta</taxon>
        <taxon>Embryophyta</taxon>
        <taxon>Tracheophyta</taxon>
        <taxon>Spermatophyta</taxon>
        <taxon>Magnoliopsida</taxon>
        <taxon>eudicotyledons</taxon>
        <taxon>Gunneridae</taxon>
        <taxon>Pentapetalae</taxon>
        <taxon>rosids</taxon>
        <taxon>fabids</taxon>
        <taxon>Malpighiales</taxon>
        <taxon>Salicaceae</taxon>
        <taxon>Saliceae</taxon>
        <taxon>Populus</taxon>
    </lineage>
</organism>
<dbReference type="Proteomes" id="UP000006729">
    <property type="component" value="Chromosome 6"/>
</dbReference>
<name>A0A2K1ZUV6_POPTR</name>
<proteinExistence type="predicted"/>
<evidence type="ECO:0000313" key="2">
    <source>
        <dbReference type="Proteomes" id="UP000006729"/>
    </source>
</evidence>
<reference evidence="1 2" key="1">
    <citation type="journal article" date="2006" name="Science">
        <title>The genome of black cottonwood, Populus trichocarpa (Torr. &amp; Gray).</title>
        <authorList>
            <person name="Tuskan G.A."/>
            <person name="Difazio S."/>
            <person name="Jansson S."/>
            <person name="Bohlmann J."/>
            <person name="Grigoriev I."/>
            <person name="Hellsten U."/>
            <person name="Putnam N."/>
            <person name="Ralph S."/>
            <person name="Rombauts S."/>
            <person name="Salamov A."/>
            <person name="Schein J."/>
            <person name="Sterck L."/>
            <person name="Aerts A."/>
            <person name="Bhalerao R.R."/>
            <person name="Bhalerao R.P."/>
            <person name="Blaudez D."/>
            <person name="Boerjan W."/>
            <person name="Brun A."/>
            <person name="Brunner A."/>
            <person name="Busov V."/>
            <person name="Campbell M."/>
            <person name="Carlson J."/>
            <person name="Chalot M."/>
            <person name="Chapman J."/>
            <person name="Chen G.L."/>
            <person name="Cooper D."/>
            <person name="Coutinho P.M."/>
            <person name="Couturier J."/>
            <person name="Covert S."/>
            <person name="Cronk Q."/>
            <person name="Cunningham R."/>
            <person name="Davis J."/>
            <person name="Degroeve S."/>
            <person name="Dejardin A."/>
            <person name="Depamphilis C."/>
            <person name="Detter J."/>
            <person name="Dirks B."/>
            <person name="Dubchak I."/>
            <person name="Duplessis S."/>
            <person name="Ehlting J."/>
            <person name="Ellis B."/>
            <person name="Gendler K."/>
            <person name="Goodstein D."/>
            <person name="Gribskov M."/>
            <person name="Grimwood J."/>
            <person name="Groover A."/>
            <person name="Gunter L."/>
            <person name="Hamberger B."/>
            <person name="Heinze B."/>
            <person name="Helariutta Y."/>
            <person name="Henrissat B."/>
            <person name="Holligan D."/>
            <person name="Holt R."/>
            <person name="Huang W."/>
            <person name="Islam-Faridi N."/>
            <person name="Jones S."/>
            <person name="Jones-Rhoades M."/>
            <person name="Jorgensen R."/>
            <person name="Joshi C."/>
            <person name="Kangasjarvi J."/>
            <person name="Karlsson J."/>
            <person name="Kelleher C."/>
            <person name="Kirkpatrick R."/>
            <person name="Kirst M."/>
            <person name="Kohler A."/>
            <person name="Kalluri U."/>
            <person name="Larimer F."/>
            <person name="Leebens-Mack J."/>
            <person name="Leple J.C."/>
            <person name="Locascio P."/>
            <person name="Lou Y."/>
            <person name="Lucas S."/>
            <person name="Martin F."/>
            <person name="Montanini B."/>
            <person name="Napoli C."/>
            <person name="Nelson D.R."/>
            <person name="Nelson C."/>
            <person name="Nieminen K."/>
            <person name="Nilsson O."/>
            <person name="Pereda V."/>
            <person name="Peter G."/>
            <person name="Philippe R."/>
            <person name="Pilate G."/>
            <person name="Poliakov A."/>
            <person name="Razumovskaya J."/>
            <person name="Richardson P."/>
            <person name="Rinaldi C."/>
            <person name="Ritland K."/>
            <person name="Rouze P."/>
            <person name="Ryaboy D."/>
            <person name="Schmutz J."/>
            <person name="Schrader J."/>
            <person name="Segerman B."/>
            <person name="Shin H."/>
            <person name="Siddiqui A."/>
            <person name="Sterky F."/>
            <person name="Terry A."/>
            <person name="Tsai C.J."/>
            <person name="Uberbacher E."/>
            <person name="Unneberg P."/>
            <person name="Vahala J."/>
            <person name="Wall K."/>
            <person name="Wessler S."/>
            <person name="Yang G."/>
            <person name="Yin T."/>
            <person name="Douglas C."/>
            <person name="Marra M."/>
            <person name="Sandberg G."/>
            <person name="Van de Peer Y."/>
            <person name="Rokhsar D."/>
        </authorList>
    </citation>
    <scope>NUCLEOTIDE SEQUENCE [LARGE SCALE GENOMIC DNA]</scope>
    <source>
        <strain evidence="2">cv. Nisqually</strain>
    </source>
</reference>
<protein>
    <submittedName>
        <fullName evidence="1">Uncharacterized protein</fullName>
    </submittedName>
</protein>